<feature type="transmembrane region" description="Helical" evidence="6">
    <location>
        <begin position="64"/>
        <end position="82"/>
    </location>
</feature>
<evidence type="ECO:0000313" key="8">
    <source>
        <dbReference type="Proteomes" id="UP001150925"/>
    </source>
</evidence>
<dbReference type="NCBIfam" id="TIGR00797">
    <property type="entry name" value="matE"/>
    <property type="match status" value="1"/>
</dbReference>
<dbReference type="GO" id="GO:1990961">
    <property type="term" value="P:xenobiotic detoxification by transmembrane export across the plasma membrane"/>
    <property type="evidence" value="ECO:0007669"/>
    <property type="project" value="InterPro"/>
</dbReference>
<evidence type="ECO:0000313" key="7">
    <source>
        <dbReference type="EMBL" id="KAJ1969739.1"/>
    </source>
</evidence>
<name>A0A9W8AUR4_9FUNG</name>
<evidence type="ECO:0000256" key="5">
    <source>
        <dbReference type="ARBA" id="ARBA00023136"/>
    </source>
</evidence>
<feature type="transmembrane region" description="Helical" evidence="6">
    <location>
        <begin position="94"/>
        <end position="116"/>
    </location>
</feature>
<dbReference type="Pfam" id="PF01554">
    <property type="entry name" value="MatE"/>
    <property type="match status" value="2"/>
</dbReference>
<comment type="caution">
    <text evidence="7">The sequence shown here is derived from an EMBL/GenBank/DDBJ whole genome shotgun (WGS) entry which is preliminary data.</text>
</comment>
<dbReference type="OrthoDB" id="2126698at2759"/>
<comment type="similarity">
    <text evidence="2">Belongs to the multi antimicrobial extrusion (MATE) (TC 2.A.66.1) family.</text>
</comment>
<keyword evidence="3 6" id="KW-0812">Transmembrane</keyword>
<evidence type="ECO:0000256" key="4">
    <source>
        <dbReference type="ARBA" id="ARBA00022989"/>
    </source>
</evidence>
<dbReference type="AlphaFoldDB" id="A0A9W8AUR4"/>
<organism evidence="7 8">
    <name type="scientific">Dispira parvispora</name>
    <dbReference type="NCBI Taxonomy" id="1520584"/>
    <lineage>
        <taxon>Eukaryota</taxon>
        <taxon>Fungi</taxon>
        <taxon>Fungi incertae sedis</taxon>
        <taxon>Zoopagomycota</taxon>
        <taxon>Kickxellomycotina</taxon>
        <taxon>Dimargaritomycetes</taxon>
        <taxon>Dimargaritales</taxon>
        <taxon>Dimargaritaceae</taxon>
        <taxon>Dispira</taxon>
    </lineage>
</organism>
<feature type="transmembrane region" description="Helical" evidence="6">
    <location>
        <begin position="156"/>
        <end position="184"/>
    </location>
</feature>
<sequence length="414" mass="45040">MASVFSLGHLGSDELAASALASMLATVSGWAVGIGLVTALDTLCSQSFTGARDKHAVGTYLQRGLLATAACHVPIVAIWLWSEPLLLALNQDPTIAHFAGLYLRYLTLGCLPNLWFECVKRYLQAQGIMHASTLVLCIVAPVNMLTNYALVWWEPISLGFIGAPLATAFSYWLMFALLVLYTIYVDGYQAWGGWSRRAFHKLDEFMRLGLPGIVTTCAEWWAFEVVALIVSYLGNVPLAAQSVILTTSAFTFQIPQGIGVSCSNRVGNLLGAGQAQHARIAGMVAMTFAAVLGILCSLFFIAVGSWWGRVFTDSLPVIELVAQLMKIGAIYQICDGISTVIGGILRGQGRQKVSAMLMLIAYYVVALPLGVFCGFYLEMGIMWVFVRTDWNYEVYKCQKLVGDEGAEFLTPALP</sequence>
<dbReference type="PANTHER" id="PTHR11206">
    <property type="entry name" value="MULTIDRUG RESISTANCE PROTEIN"/>
    <property type="match status" value="1"/>
</dbReference>
<feature type="transmembrane region" description="Helical" evidence="6">
    <location>
        <begin position="20"/>
        <end position="43"/>
    </location>
</feature>
<evidence type="ECO:0000256" key="2">
    <source>
        <dbReference type="ARBA" id="ARBA00010199"/>
    </source>
</evidence>
<evidence type="ECO:0000256" key="1">
    <source>
        <dbReference type="ARBA" id="ARBA00004141"/>
    </source>
</evidence>
<dbReference type="GO" id="GO:0016020">
    <property type="term" value="C:membrane"/>
    <property type="evidence" value="ECO:0007669"/>
    <property type="project" value="UniProtKB-SubCell"/>
</dbReference>
<accession>A0A9W8AUR4</accession>
<feature type="transmembrane region" description="Helical" evidence="6">
    <location>
        <begin position="280"/>
        <end position="307"/>
    </location>
</feature>
<keyword evidence="4 6" id="KW-1133">Transmembrane helix</keyword>
<feature type="transmembrane region" description="Helical" evidence="6">
    <location>
        <begin position="128"/>
        <end position="150"/>
    </location>
</feature>
<reference evidence="7" key="1">
    <citation type="submission" date="2022-07" db="EMBL/GenBank/DDBJ databases">
        <title>Phylogenomic reconstructions and comparative analyses of Kickxellomycotina fungi.</title>
        <authorList>
            <person name="Reynolds N.K."/>
            <person name="Stajich J.E."/>
            <person name="Barry K."/>
            <person name="Grigoriev I.V."/>
            <person name="Crous P."/>
            <person name="Smith M.E."/>
        </authorList>
    </citation>
    <scope>NUCLEOTIDE SEQUENCE</scope>
    <source>
        <strain evidence="7">RSA 1196</strain>
    </source>
</reference>
<gene>
    <name evidence="7" type="primary">ERC1_1</name>
    <name evidence="7" type="ORF">IWQ62_000421</name>
</gene>
<dbReference type="GO" id="GO:0015297">
    <property type="term" value="F:antiporter activity"/>
    <property type="evidence" value="ECO:0007669"/>
    <property type="project" value="InterPro"/>
</dbReference>
<keyword evidence="8" id="KW-1185">Reference proteome</keyword>
<evidence type="ECO:0000256" key="3">
    <source>
        <dbReference type="ARBA" id="ARBA00022692"/>
    </source>
</evidence>
<dbReference type="InterPro" id="IPR002528">
    <property type="entry name" value="MATE_fam"/>
</dbReference>
<dbReference type="InterPro" id="IPR045069">
    <property type="entry name" value="MATE_euk"/>
</dbReference>
<dbReference type="EMBL" id="JANBPY010000027">
    <property type="protein sequence ID" value="KAJ1969739.1"/>
    <property type="molecule type" value="Genomic_DNA"/>
</dbReference>
<dbReference type="CDD" id="cd13132">
    <property type="entry name" value="MATE_eukaryotic"/>
    <property type="match status" value="1"/>
</dbReference>
<dbReference type="GO" id="GO:0042910">
    <property type="term" value="F:xenobiotic transmembrane transporter activity"/>
    <property type="evidence" value="ECO:0007669"/>
    <property type="project" value="InterPro"/>
</dbReference>
<dbReference type="Proteomes" id="UP001150925">
    <property type="component" value="Unassembled WGS sequence"/>
</dbReference>
<feature type="transmembrane region" description="Helical" evidence="6">
    <location>
        <begin position="357"/>
        <end position="377"/>
    </location>
</feature>
<comment type="subcellular location">
    <subcellularLocation>
        <location evidence="1">Membrane</location>
        <topology evidence="1">Multi-pass membrane protein</topology>
    </subcellularLocation>
</comment>
<keyword evidence="5 6" id="KW-0472">Membrane</keyword>
<evidence type="ECO:0000256" key="6">
    <source>
        <dbReference type="SAM" id="Phobius"/>
    </source>
</evidence>
<protein>
    <submittedName>
        <fullName evidence="7">Ethionine resistance protein</fullName>
    </submittedName>
</protein>
<proteinExistence type="inferred from homology"/>